<evidence type="ECO:0000313" key="2">
    <source>
        <dbReference type="Proteomes" id="UP000269542"/>
    </source>
</evidence>
<dbReference type="Proteomes" id="UP000269542">
    <property type="component" value="Chromosome"/>
</dbReference>
<name>A0A448PDS0_9ACTO</name>
<dbReference type="KEGG" id="tbw:NCTC13354_00769"/>
<protein>
    <submittedName>
        <fullName evidence="1">Uncharacterized protein</fullName>
    </submittedName>
</protein>
<accession>A0A448PDS0</accession>
<dbReference type="EMBL" id="LR134476">
    <property type="protein sequence ID" value="VEI13069.1"/>
    <property type="molecule type" value="Genomic_DNA"/>
</dbReference>
<reference evidence="1 2" key="1">
    <citation type="submission" date="2018-12" db="EMBL/GenBank/DDBJ databases">
        <authorList>
            <consortium name="Pathogen Informatics"/>
        </authorList>
    </citation>
    <scope>NUCLEOTIDE SEQUENCE [LARGE SCALE GENOMIC DNA]</scope>
    <source>
        <strain evidence="1 2">NCTC13354</strain>
    </source>
</reference>
<dbReference type="AlphaFoldDB" id="A0A448PDS0"/>
<proteinExistence type="predicted"/>
<gene>
    <name evidence="1" type="ORF">NCTC13354_00769</name>
</gene>
<organism evidence="1 2">
    <name type="scientific">Trueperella bialowiezensis</name>
    <dbReference type="NCBI Taxonomy" id="312285"/>
    <lineage>
        <taxon>Bacteria</taxon>
        <taxon>Bacillati</taxon>
        <taxon>Actinomycetota</taxon>
        <taxon>Actinomycetes</taxon>
        <taxon>Actinomycetales</taxon>
        <taxon>Actinomycetaceae</taxon>
        <taxon>Trueperella</taxon>
    </lineage>
</organism>
<evidence type="ECO:0000313" key="1">
    <source>
        <dbReference type="EMBL" id="VEI13069.1"/>
    </source>
</evidence>
<keyword evidence="2" id="KW-1185">Reference proteome</keyword>
<sequence>MGIFDWIVNLKKCASPGGISMFRDIDLSGAISTEHTLPMK</sequence>